<dbReference type="Pfam" id="PF03466">
    <property type="entry name" value="LysR_substrate"/>
    <property type="match status" value="1"/>
</dbReference>
<dbReference type="SUPFAM" id="SSF53850">
    <property type="entry name" value="Periplasmic binding protein-like II"/>
    <property type="match status" value="1"/>
</dbReference>
<dbReference type="AlphaFoldDB" id="A0A839T0G9"/>
<dbReference type="Pfam" id="PF00126">
    <property type="entry name" value="HTH_1"/>
    <property type="match status" value="1"/>
</dbReference>
<dbReference type="PANTHER" id="PTHR30537">
    <property type="entry name" value="HTH-TYPE TRANSCRIPTIONAL REGULATOR"/>
    <property type="match status" value="1"/>
</dbReference>
<dbReference type="PROSITE" id="PS50931">
    <property type="entry name" value="HTH_LYSR"/>
    <property type="match status" value="1"/>
</dbReference>
<sequence>MGIVQSRLPIARGQLDGLAVFLVVAELRGFRAAARQLGITPSAVSQSIRALETAVGVPLLVRTTRNVGLTEAGERLLSQAKPAMDMLTSGIEAAMGLGDEVSGLLRLNVPRTLLPLLANRLLPEFCSTYPAVQLELFAEDRMIDVVEEGFDAGICFGETIQADMVAVRLTPPLQSIVVGAPAYFQQHGYPTTPQELQQHRCIQLRTPSQAIFDWEFIVDGQPVDIAVKGPLIVNDADLNLRAALMGVGLAYLPRPLAMFHIANGRLETTLDCFAAEKSGLTLYYPNRTQSLPKLRAFIDFARARLRQDFQPSDYQMPAIEVCWSNTAELYPETDR</sequence>
<dbReference type="EMBL" id="JACHXI010000001">
    <property type="protein sequence ID" value="MBB3102010.1"/>
    <property type="molecule type" value="Genomic_DNA"/>
</dbReference>
<proteinExistence type="inferred from homology"/>
<protein>
    <submittedName>
        <fullName evidence="6">DNA-binding transcriptional LysR family regulator</fullName>
    </submittedName>
</protein>
<keyword evidence="4" id="KW-0804">Transcription</keyword>
<dbReference type="GO" id="GO:0003677">
    <property type="term" value="F:DNA binding"/>
    <property type="evidence" value="ECO:0007669"/>
    <property type="project" value="UniProtKB-KW"/>
</dbReference>
<dbReference type="SUPFAM" id="SSF46785">
    <property type="entry name" value="Winged helix' DNA-binding domain"/>
    <property type="match status" value="1"/>
</dbReference>
<comment type="similarity">
    <text evidence="1">Belongs to the LysR transcriptional regulatory family.</text>
</comment>
<evidence type="ECO:0000256" key="4">
    <source>
        <dbReference type="ARBA" id="ARBA00023163"/>
    </source>
</evidence>
<evidence type="ECO:0000256" key="2">
    <source>
        <dbReference type="ARBA" id="ARBA00023015"/>
    </source>
</evidence>
<organism evidence="6 7">
    <name type="scientific">Azomonas macrocytogenes</name>
    <name type="common">Azotobacter macrocytogenes</name>
    <dbReference type="NCBI Taxonomy" id="69962"/>
    <lineage>
        <taxon>Bacteria</taxon>
        <taxon>Pseudomonadati</taxon>
        <taxon>Pseudomonadota</taxon>
        <taxon>Gammaproteobacteria</taxon>
        <taxon>Pseudomonadales</taxon>
        <taxon>Pseudomonadaceae</taxon>
        <taxon>Azomonas</taxon>
    </lineage>
</organism>
<evidence type="ECO:0000259" key="5">
    <source>
        <dbReference type="PROSITE" id="PS50931"/>
    </source>
</evidence>
<dbReference type="InterPro" id="IPR000847">
    <property type="entry name" value="LysR_HTH_N"/>
</dbReference>
<keyword evidence="3 6" id="KW-0238">DNA-binding</keyword>
<dbReference type="InterPro" id="IPR058163">
    <property type="entry name" value="LysR-type_TF_proteobact-type"/>
</dbReference>
<gene>
    <name evidence="6" type="ORF">FHR87_000370</name>
</gene>
<dbReference type="InterPro" id="IPR005119">
    <property type="entry name" value="LysR_subst-bd"/>
</dbReference>
<evidence type="ECO:0000256" key="1">
    <source>
        <dbReference type="ARBA" id="ARBA00009437"/>
    </source>
</evidence>
<feature type="domain" description="HTH lysR-type" evidence="5">
    <location>
        <begin position="15"/>
        <end position="70"/>
    </location>
</feature>
<dbReference type="PRINTS" id="PR00039">
    <property type="entry name" value="HTHLYSR"/>
</dbReference>
<name>A0A839T0G9_AZOMA</name>
<dbReference type="Gene3D" id="3.40.190.290">
    <property type="match status" value="1"/>
</dbReference>
<dbReference type="GO" id="GO:0003700">
    <property type="term" value="F:DNA-binding transcription factor activity"/>
    <property type="evidence" value="ECO:0007669"/>
    <property type="project" value="InterPro"/>
</dbReference>
<dbReference type="PANTHER" id="PTHR30537:SF5">
    <property type="entry name" value="HTH-TYPE TRANSCRIPTIONAL ACTIVATOR TTDR-RELATED"/>
    <property type="match status" value="1"/>
</dbReference>
<accession>A0A839T0G9</accession>
<keyword evidence="7" id="KW-1185">Reference proteome</keyword>
<comment type="caution">
    <text evidence="6">The sequence shown here is derived from an EMBL/GenBank/DDBJ whole genome shotgun (WGS) entry which is preliminary data.</text>
</comment>
<dbReference type="InterPro" id="IPR036390">
    <property type="entry name" value="WH_DNA-bd_sf"/>
</dbReference>
<evidence type="ECO:0000313" key="6">
    <source>
        <dbReference type="EMBL" id="MBB3102010.1"/>
    </source>
</evidence>
<dbReference type="FunFam" id="1.10.10.10:FF:000001">
    <property type="entry name" value="LysR family transcriptional regulator"/>
    <property type="match status" value="1"/>
</dbReference>
<dbReference type="RefSeq" id="WP_221189680.1">
    <property type="nucleotide sequence ID" value="NZ_JACHXI010000001.1"/>
</dbReference>
<evidence type="ECO:0000313" key="7">
    <source>
        <dbReference type="Proteomes" id="UP000549250"/>
    </source>
</evidence>
<dbReference type="InterPro" id="IPR036388">
    <property type="entry name" value="WH-like_DNA-bd_sf"/>
</dbReference>
<evidence type="ECO:0000256" key="3">
    <source>
        <dbReference type="ARBA" id="ARBA00023125"/>
    </source>
</evidence>
<reference evidence="6 7" key="1">
    <citation type="submission" date="2020-08" db="EMBL/GenBank/DDBJ databases">
        <title>Genomic Encyclopedia of Type Strains, Phase III (KMG-III): the genomes of soil and plant-associated and newly described type strains.</title>
        <authorList>
            <person name="Whitman W."/>
        </authorList>
    </citation>
    <scope>NUCLEOTIDE SEQUENCE [LARGE SCALE GENOMIC DNA]</scope>
    <source>
        <strain evidence="6 7">CECT 4462</strain>
    </source>
</reference>
<dbReference type="Gene3D" id="1.10.10.10">
    <property type="entry name" value="Winged helix-like DNA-binding domain superfamily/Winged helix DNA-binding domain"/>
    <property type="match status" value="1"/>
</dbReference>
<keyword evidence="2" id="KW-0805">Transcription regulation</keyword>
<dbReference type="Proteomes" id="UP000549250">
    <property type="component" value="Unassembled WGS sequence"/>
</dbReference>